<proteinExistence type="predicted"/>
<dbReference type="RefSeq" id="WP_073826280.1">
    <property type="nucleotide sequence ID" value="NZ_MQVS01000016.1"/>
</dbReference>
<sequence>MSFLARVIANGVGLWVASLLVPGFFVAQQSELPAQIVTYGLISLVLSALHVLVRPIIAFFSLPLYILTFGLFALIVNTAMLALTAKITAGQSFQLTLTGFWAAFFGALVVAIAASIVNTIIGPRRH</sequence>
<accession>A0A1Q5PTF7</accession>
<reference evidence="3" key="1">
    <citation type="submission" date="2016-12" db="EMBL/GenBank/DDBJ databases">
        <authorList>
            <person name="Meng X."/>
        </authorList>
    </citation>
    <scope>NUCLEOTIDE SEQUENCE [LARGE SCALE GENOMIC DNA]</scope>
    <source>
        <strain evidence="3">DSM 20732</strain>
    </source>
</reference>
<dbReference type="PANTHER" id="PTHR37309:SF1">
    <property type="entry name" value="SLR0284 PROTEIN"/>
    <property type="match status" value="1"/>
</dbReference>
<dbReference type="Pfam" id="PF04020">
    <property type="entry name" value="Phage_holin_4_2"/>
    <property type="match status" value="1"/>
</dbReference>
<comment type="caution">
    <text evidence="2">The sequence shown here is derived from an EMBL/GenBank/DDBJ whole genome shotgun (WGS) entry which is preliminary data.</text>
</comment>
<evidence type="ECO:0000313" key="3">
    <source>
        <dbReference type="Proteomes" id="UP000185612"/>
    </source>
</evidence>
<feature type="transmembrane region" description="Helical" evidence="1">
    <location>
        <begin position="7"/>
        <end position="26"/>
    </location>
</feature>
<feature type="transmembrane region" description="Helical" evidence="1">
    <location>
        <begin position="99"/>
        <end position="121"/>
    </location>
</feature>
<dbReference type="Proteomes" id="UP000185612">
    <property type="component" value="Unassembled WGS sequence"/>
</dbReference>
<feature type="transmembrane region" description="Helical" evidence="1">
    <location>
        <begin position="64"/>
        <end position="87"/>
    </location>
</feature>
<dbReference type="FunCoup" id="A0A1Q5PTF7">
    <property type="interactions" value="2"/>
</dbReference>
<dbReference type="EMBL" id="MQVS01000016">
    <property type="protein sequence ID" value="OKL50759.1"/>
    <property type="molecule type" value="Genomic_DNA"/>
</dbReference>
<keyword evidence="1" id="KW-0472">Membrane</keyword>
<dbReference type="InterPro" id="IPR007165">
    <property type="entry name" value="Phage_holin_4_2"/>
</dbReference>
<evidence type="ECO:0000256" key="1">
    <source>
        <dbReference type="SAM" id="Phobius"/>
    </source>
</evidence>
<keyword evidence="3" id="KW-1185">Reference proteome</keyword>
<dbReference type="OrthoDB" id="9810847at2"/>
<name>A0A1Q5PTF7_9ACTO</name>
<organism evidence="2 3">
    <name type="scientific">Buchananella hordeovulneris</name>
    <dbReference type="NCBI Taxonomy" id="52770"/>
    <lineage>
        <taxon>Bacteria</taxon>
        <taxon>Bacillati</taxon>
        <taxon>Actinomycetota</taxon>
        <taxon>Actinomycetes</taxon>
        <taxon>Actinomycetales</taxon>
        <taxon>Actinomycetaceae</taxon>
        <taxon>Buchananella</taxon>
    </lineage>
</organism>
<gene>
    <name evidence="2" type="ORF">BSZ40_10740</name>
</gene>
<dbReference type="PANTHER" id="PTHR37309">
    <property type="entry name" value="SLR0284 PROTEIN"/>
    <property type="match status" value="1"/>
</dbReference>
<dbReference type="AlphaFoldDB" id="A0A1Q5PTF7"/>
<evidence type="ECO:0000313" key="2">
    <source>
        <dbReference type="EMBL" id="OKL50759.1"/>
    </source>
</evidence>
<protein>
    <submittedName>
        <fullName evidence="2">Uncharacterized protein</fullName>
    </submittedName>
</protein>
<feature type="transmembrane region" description="Helical" evidence="1">
    <location>
        <begin position="32"/>
        <end position="52"/>
    </location>
</feature>
<keyword evidence="1" id="KW-0812">Transmembrane</keyword>
<keyword evidence="1" id="KW-1133">Transmembrane helix</keyword>
<dbReference type="STRING" id="52770.BSZ40_10740"/>